<dbReference type="SMART" id="SM00490">
    <property type="entry name" value="HELICc"/>
    <property type="match status" value="1"/>
</dbReference>
<feature type="domain" description="Helicase ATP-binding" evidence="8">
    <location>
        <begin position="223"/>
        <end position="368"/>
    </location>
</feature>
<feature type="domain" description="Helicase C-terminal" evidence="9">
    <location>
        <begin position="389"/>
        <end position="550"/>
    </location>
</feature>
<proteinExistence type="predicted"/>
<evidence type="ECO:0000313" key="11">
    <source>
        <dbReference type="Proteomes" id="UP001352263"/>
    </source>
</evidence>
<reference evidence="10 11" key="1">
    <citation type="submission" date="2023-10" db="EMBL/GenBank/DDBJ databases">
        <title>Noviherbaspirillum sp. CPCC 100848 genome assembly.</title>
        <authorList>
            <person name="Li X.Y."/>
            <person name="Fang X.M."/>
        </authorList>
    </citation>
    <scope>NUCLEOTIDE SEQUENCE [LARGE SCALE GENOMIC DNA]</scope>
    <source>
        <strain evidence="10 11">CPCC 100848</strain>
    </source>
</reference>
<dbReference type="InterPro" id="IPR001650">
    <property type="entry name" value="Helicase_C-like"/>
</dbReference>
<dbReference type="GO" id="GO:0004386">
    <property type="term" value="F:helicase activity"/>
    <property type="evidence" value="ECO:0007669"/>
    <property type="project" value="UniProtKB-KW"/>
</dbReference>
<keyword evidence="11" id="KW-1185">Reference proteome</keyword>
<dbReference type="PROSITE" id="PS51192">
    <property type="entry name" value="HELICASE_ATP_BIND_1"/>
    <property type="match status" value="1"/>
</dbReference>
<evidence type="ECO:0000259" key="8">
    <source>
        <dbReference type="PROSITE" id="PS51192"/>
    </source>
</evidence>
<dbReference type="InterPro" id="IPR014001">
    <property type="entry name" value="Helicase_ATP-bd"/>
</dbReference>
<evidence type="ECO:0000256" key="3">
    <source>
        <dbReference type="ARBA" id="ARBA00022801"/>
    </source>
</evidence>
<name>A0ABU6JA18_9BURK</name>
<dbReference type="InterPro" id="IPR027417">
    <property type="entry name" value="P-loop_NTPase"/>
</dbReference>
<evidence type="ECO:0000256" key="5">
    <source>
        <dbReference type="ARBA" id="ARBA00022840"/>
    </source>
</evidence>
<dbReference type="RefSeq" id="WP_326507215.1">
    <property type="nucleotide sequence ID" value="NZ_JAWIIV010000011.1"/>
</dbReference>
<evidence type="ECO:0000256" key="7">
    <source>
        <dbReference type="ARBA" id="ARBA00023204"/>
    </source>
</evidence>
<keyword evidence="5" id="KW-0067">ATP-binding</keyword>
<sequence length="587" mass="63918">MLLTLTEQIMYERSGEVTDQWKKAYRLAMRVVDGRGDGIWISIFGAVWTWQGFAAGDELHLYGEITTWNGRRQMTSPVFVAEQDRGKVVPVYTGKPGQVSAAAIAAGVQEALSDVNVASCILLEQACIHEAEFSAISGVQDPVTLLRNLHTPLSVREGIAALAAARRLTVASVIRRAQQMKRRIPVPNAAIAVDRSMIGTLISRYPYPLTKDQLKAIEEIIADLRSPFPMRRLLSGDVGTGKTITFVIPAVAAYLAGAAVAIVVPNQLLVKQIAAEIREHYAEIVICEVLSGDEVGNGIVVGTTAVLTASRKTEATYDFVVTDEEHRFSVEQKQSLAGPHTNVLSATATAIPRTLALVQFGGVDLSLLKVCPVIKDIKTRVIGSNDSGRLFSFLQRVLEEGGQAAIVYPLTDSSNEDVGLAVNNAFARFEAIRPGRVGLLHGKLTTDEKIQTIAQMKLGELDLLVCTTVIEVGLTLPSLRMVVVVQPDQFGVSQLHQLRGRVARHGGPGFFFLYQTHELDDAAMARLTTLVECQDGFTLAERDADQRGYGNIDVESDDQSGNSRLLFWGVTISRHEIEAEAKNAMLY</sequence>
<comment type="caution">
    <text evidence="10">The sequence shown here is derived from an EMBL/GenBank/DDBJ whole genome shotgun (WGS) entry which is preliminary data.</text>
</comment>
<keyword evidence="1" id="KW-0547">Nucleotide-binding</keyword>
<dbReference type="InterPro" id="IPR047112">
    <property type="entry name" value="RecG/Mfd"/>
</dbReference>
<dbReference type="EMBL" id="JAWIIV010000011">
    <property type="protein sequence ID" value="MEC4720497.1"/>
    <property type="molecule type" value="Genomic_DNA"/>
</dbReference>
<dbReference type="Proteomes" id="UP001352263">
    <property type="component" value="Unassembled WGS sequence"/>
</dbReference>
<evidence type="ECO:0000256" key="1">
    <source>
        <dbReference type="ARBA" id="ARBA00022741"/>
    </source>
</evidence>
<evidence type="ECO:0000256" key="2">
    <source>
        <dbReference type="ARBA" id="ARBA00022763"/>
    </source>
</evidence>
<accession>A0ABU6JA18</accession>
<evidence type="ECO:0000259" key="9">
    <source>
        <dbReference type="PROSITE" id="PS51194"/>
    </source>
</evidence>
<keyword evidence="7" id="KW-0234">DNA repair</keyword>
<dbReference type="PROSITE" id="PS51194">
    <property type="entry name" value="HELICASE_CTER"/>
    <property type="match status" value="1"/>
</dbReference>
<dbReference type="Pfam" id="PF00270">
    <property type="entry name" value="DEAD"/>
    <property type="match status" value="1"/>
</dbReference>
<evidence type="ECO:0000256" key="6">
    <source>
        <dbReference type="ARBA" id="ARBA00023125"/>
    </source>
</evidence>
<dbReference type="SUPFAM" id="SSF52540">
    <property type="entry name" value="P-loop containing nucleoside triphosphate hydrolases"/>
    <property type="match status" value="1"/>
</dbReference>
<organism evidence="10 11">
    <name type="scientific">Noviherbaspirillum album</name>
    <dbReference type="NCBI Taxonomy" id="3080276"/>
    <lineage>
        <taxon>Bacteria</taxon>
        <taxon>Pseudomonadati</taxon>
        <taxon>Pseudomonadota</taxon>
        <taxon>Betaproteobacteria</taxon>
        <taxon>Burkholderiales</taxon>
        <taxon>Oxalobacteraceae</taxon>
        <taxon>Noviherbaspirillum</taxon>
    </lineage>
</organism>
<dbReference type="Pfam" id="PF00271">
    <property type="entry name" value="Helicase_C"/>
    <property type="match status" value="1"/>
</dbReference>
<dbReference type="PANTHER" id="PTHR47964:SF1">
    <property type="entry name" value="ATP-DEPENDENT DNA HELICASE HOMOLOG RECG, CHLOROPLASTIC"/>
    <property type="match status" value="1"/>
</dbReference>
<evidence type="ECO:0000313" key="10">
    <source>
        <dbReference type="EMBL" id="MEC4720497.1"/>
    </source>
</evidence>
<keyword evidence="4 10" id="KW-0347">Helicase</keyword>
<keyword evidence="6" id="KW-0238">DNA-binding</keyword>
<dbReference type="SMART" id="SM00487">
    <property type="entry name" value="DEXDc"/>
    <property type="match status" value="1"/>
</dbReference>
<protein>
    <submittedName>
        <fullName evidence="10">Helicase-related protein</fullName>
    </submittedName>
</protein>
<dbReference type="Gene3D" id="3.40.50.300">
    <property type="entry name" value="P-loop containing nucleotide triphosphate hydrolases"/>
    <property type="match status" value="2"/>
</dbReference>
<gene>
    <name evidence="10" type="ORF">RY831_15145</name>
</gene>
<keyword evidence="3" id="KW-0378">Hydrolase</keyword>
<evidence type="ECO:0000256" key="4">
    <source>
        <dbReference type="ARBA" id="ARBA00022806"/>
    </source>
</evidence>
<dbReference type="InterPro" id="IPR011545">
    <property type="entry name" value="DEAD/DEAH_box_helicase_dom"/>
</dbReference>
<dbReference type="PANTHER" id="PTHR47964">
    <property type="entry name" value="ATP-DEPENDENT DNA HELICASE HOMOLOG RECG, CHLOROPLASTIC"/>
    <property type="match status" value="1"/>
</dbReference>
<keyword evidence="2" id="KW-0227">DNA damage</keyword>